<dbReference type="InterPro" id="IPR006103">
    <property type="entry name" value="Glyco_hydro_2_cat"/>
</dbReference>
<dbReference type="Gene3D" id="2.60.120.260">
    <property type="entry name" value="Galactose-binding domain-like"/>
    <property type="match status" value="1"/>
</dbReference>
<dbReference type="Gene3D" id="3.20.20.80">
    <property type="entry name" value="Glycosidases"/>
    <property type="match status" value="1"/>
</dbReference>
<dbReference type="Pfam" id="PF02837">
    <property type="entry name" value="Glyco_hydro_2_N"/>
    <property type="match status" value="1"/>
</dbReference>
<dbReference type="InterPro" id="IPR051913">
    <property type="entry name" value="GH2_Domain-Containing"/>
</dbReference>
<dbReference type="OrthoDB" id="20872at2759"/>
<dbReference type="EMBL" id="ML978717">
    <property type="protein sequence ID" value="KAF2088298.1"/>
    <property type="molecule type" value="Genomic_DNA"/>
</dbReference>
<feature type="domain" description="Glycosyl hydrolases family 2 sugar binding" evidence="7">
    <location>
        <begin position="124"/>
        <end position="199"/>
    </location>
</feature>
<evidence type="ECO:0000256" key="3">
    <source>
        <dbReference type="ARBA" id="ARBA00023295"/>
    </source>
</evidence>
<evidence type="ECO:0000256" key="2">
    <source>
        <dbReference type="ARBA" id="ARBA00022801"/>
    </source>
</evidence>
<reference evidence="8" key="1">
    <citation type="journal article" date="2020" name="Stud. Mycol.">
        <title>101 Dothideomycetes genomes: a test case for predicting lifestyles and emergence of pathogens.</title>
        <authorList>
            <person name="Haridas S."/>
            <person name="Albert R."/>
            <person name="Binder M."/>
            <person name="Bloem J."/>
            <person name="Labutti K."/>
            <person name="Salamov A."/>
            <person name="Andreopoulos B."/>
            <person name="Baker S."/>
            <person name="Barry K."/>
            <person name="Bills G."/>
            <person name="Bluhm B."/>
            <person name="Cannon C."/>
            <person name="Castanera R."/>
            <person name="Culley D."/>
            <person name="Daum C."/>
            <person name="Ezra D."/>
            <person name="Gonzalez J."/>
            <person name="Henrissat B."/>
            <person name="Kuo A."/>
            <person name="Liang C."/>
            <person name="Lipzen A."/>
            <person name="Lutzoni F."/>
            <person name="Magnuson J."/>
            <person name="Mondo S."/>
            <person name="Nolan M."/>
            <person name="Ohm R."/>
            <person name="Pangilinan J."/>
            <person name="Park H.-J."/>
            <person name="Ramirez L."/>
            <person name="Alfaro M."/>
            <person name="Sun H."/>
            <person name="Tritt A."/>
            <person name="Yoshinaga Y."/>
            <person name="Zwiers L.-H."/>
            <person name="Turgeon B."/>
            <person name="Goodwin S."/>
            <person name="Spatafora J."/>
            <person name="Crous P."/>
            <person name="Grigoriev I."/>
        </authorList>
    </citation>
    <scope>NUCLEOTIDE SEQUENCE</scope>
    <source>
        <strain evidence="8">CBS 121410</strain>
    </source>
</reference>
<dbReference type="InterPro" id="IPR008979">
    <property type="entry name" value="Galactose-bd-like_sf"/>
</dbReference>
<dbReference type="PANTHER" id="PTHR42732:SF4">
    <property type="entry name" value="BETA-MANNOSIDASE"/>
    <property type="match status" value="1"/>
</dbReference>
<feature type="region of interest" description="Disordered" evidence="4">
    <location>
        <begin position="609"/>
        <end position="646"/>
    </location>
</feature>
<evidence type="ECO:0000313" key="9">
    <source>
        <dbReference type="Proteomes" id="UP000799776"/>
    </source>
</evidence>
<dbReference type="PANTHER" id="PTHR42732">
    <property type="entry name" value="BETA-GALACTOSIDASE"/>
    <property type="match status" value="1"/>
</dbReference>
<dbReference type="InterPro" id="IPR017853">
    <property type="entry name" value="GH"/>
</dbReference>
<proteinExistence type="inferred from homology"/>
<protein>
    <submittedName>
        <fullName evidence="8">Glycoside hydrolase family 2 protein</fullName>
    </submittedName>
</protein>
<feature type="domain" description="Glycoside hydrolase family 2 immunoglobulin-like beta-sandwich" evidence="5">
    <location>
        <begin position="315"/>
        <end position="377"/>
    </location>
</feature>
<dbReference type="SUPFAM" id="SSF51445">
    <property type="entry name" value="(Trans)glycosidases"/>
    <property type="match status" value="1"/>
</dbReference>
<comment type="caution">
    <text evidence="8">The sequence shown here is derived from an EMBL/GenBank/DDBJ whole genome shotgun (WGS) entry which is preliminary data.</text>
</comment>
<sequence>MAASSSSLNYPRPDFHRQNLQWTSLNGPWSFIFDDDDVGLLSRWQHHGLPSSVTLSASSAKATSGANENQSITAKIAANTQNLIKDNLALRKSGAVEKHDKRTIQVPFVFQAPASGINERGDHEVLWYERSIEDPRSSEAKTKGDRVLLRCGAVDYEAKVWVNGQYVGGHRGGHVPFDIDVSDALETAPAGPVRLTLRVYDSAYDLTQPRGKQYWGAKPESIFYTPSGGIWQSVWLETVPAARIADSSHGTIFRSNDIESGDLQARIAVLGRQAGHKCSVELEAKLGGVVVAKSDKLDLPKETDHVNLKMNLRLSEELKARLPSEFVQNAPLDNDRCWLNGLALWSLEHPTLYDLTLRLYSATDALVDEVQTTTGMRSLDWTTGSGALKLNNRPIFQALCLDQGYWPDTFMTPPTPEHLKQDIILAKKMGLNGCRKHQKVEDPVFYYWADRLGFLVWGEMANAYQFGHDYVDRFNQEWVESVKRDINHPSIVTWTPVNESWAYTDLKNNIEQRNHIRALYYLTKTLDPTRPINDNCGWEHVHGDYTSFHDYSDHPALTTTCSSLSNILGPKAGRDMFVPPIPGLDPGASHQPHMIVMNTECGGVNIAPAKTGPPSAQTSTSASISLEASQKAGEEAAAGDEAEWGYTTASDPEDLLKRIELLMRGVVGKGLVSGFVWTQLADIEQETNGLYSFDRREKLEAGRVKAAMDEVIGGWYRGRGL</sequence>
<dbReference type="InterPro" id="IPR006104">
    <property type="entry name" value="Glyco_hydro_2_N"/>
</dbReference>
<feature type="domain" description="Glycoside hydrolase family 2 catalytic" evidence="6">
    <location>
        <begin position="417"/>
        <end position="533"/>
    </location>
</feature>
<organism evidence="8 9">
    <name type="scientific">Saccharata proteae CBS 121410</name>
    <dbReference type="NCBI Taxonomy" id="1314787"/>
    <lineage>
        <taxon>Eukaryota</taxon>
        <taxon>Fungi</taxon>
        <taxon>Dikarya</taxon>
        <taxon>Ascomycota</taxon>
        <taxon>Pezizomycotina</taxon>
        <taxon>Dothideomycetes</taxon>
        <taxon>Dothideomycetes incertae sedis</taxon>
        <taxon>Botryosphaeriales</taxon>
        <taxon>Saccharataceae</taxon>
        <taxon>Saccharata</taxon>
    </lineage>
</organism>
<evidence type="ECO:0000313" key="8">
    <source>
        <dbReference type="EMBL" id="KAF2088298.1"/>
    </source>
</evidence>
<name>A0A9P4HYN9_9PEZI</name>
<dbReference type="InterPro" id="IPR006102">
    <property type="entry name" value="Ig-like_GH2"/>
</dbReference>
<dbReference type="Gene3D" id="2.60.40.10">
    <property type="entry name" value="Immunoglobulins"/>
    <property type="match status" value="1"/>
</dbReference>
<evidence type="ECO:0000259" key="5">
    <source>
        <dbReference type="Pfam" id="PF00703"/>
    </source>
</evidence>
<dbReference type="InterPro" id="IPR036156">
    <property type="entry name" value="Beta-gal/glucu_dom_sf"/>
</dbReference>
<dbReference type="AlphaFoldDB" id="A0A9P4HYN9"/>
<dbReference type="SUPFAM" id="SSF49303">
    <property type="entry name" value="beta-Galactosidase/glucuronidase domain"/>
    <property type="match status" value="1"/>
</dbReference>
<keyword evidence="2 8" id="KW-0378">Hydrolase</keyword>
<evidence type="ECO:0000256" key="1">
    <source>
        <dbReference type="ARBA" id="ARBA00007401"/>
    </source>
</evidence>
<accession>A0A9P4HYN9</accession>
<gene>
    <name evidence="8" type="ORF">K490DRAFT_40102</name>
</gene>
<dbReference type="Pfam" id="PF00703">
    <property type="entry name" value="Glyco_hydro_2"/>
    <property type="match status" value="1"/>
</dbReference>
<dbReference type="InterPro" id="IPR013783">
    <property type="entry name" value="Ig-like_fold"/>
</dbReference>
<evidence type="ECO:0000259" key="6">
    <source>
        <dbReference type="Pfam" id="PF02836"/>
    </source>
</evidence>
<dbReference type="Proteomes" id="UP000799776">
    <property type="component" value="Unassembled WGS sequence"/>
</dbReference>
<comment type="similarity">
    <text evidence="1">Belongs to the glycosyl hydrolase 2 family.</text>
</comment>
<dbReference type="GO" id="GO:0004553">
    <property type="term" value="F:hydrolase activity, hydrolyzing O-glycosyl compounds"/>
    <property type="evidence" value="ECO:0007669"/>
    <property type="project" value="InterPro"/>
</dbReference>
<keyword evidence="9" id="KW-1185">Reference proteome</keyword>
<dbReference type="Pfam" id="PF02836">
    <property type="entry name" value="Glyco_hydro_2_C"/>
    <property type="match status" value="1"/>
</dbReference>
<evidence type="ECO:0000256" key="4">
    <source>
        <dbReference type="SAM" id="MobiDB-lite"/>
    </source>
</evidence>
<keyword evidence="3" id="KW-0326">Glycosidase</keyword>
<dbReference type="GO" id="GO:0005975">
    <property type="term" value="P:carbohydrate metabolic process"/>
    <property type="evidence" value="ECO:0007669"/>
    <property type="project" value="InterPro"/>
</dbReference>
<dbReference type="SUPFAM" id="SSF49785">
    <property type="entry name" value="Galactose-binding domain-like"/>
    <property type="match status" value="1"/>
</dbReference>
<evidence type="ECO:0000259" key="7">
    <source>
        <dbReference type="Pfam" id="PF02837"/>
    </source>
</evidence>
<feature type="compositionally biased region" description="Polar residues" evidence="4">
    <location>
        <begin position="614"/>
        <end position="628"/>
    </location>
</feature>